<dbReference type="OrthoDB" id="9801054at2"/>
<evidence type="ECO:0000313" key="4">
    <source>
        <dbReference type="Proteomes" id="UP000034076"/>
    </source>
</evidence>
<sequence length="243" mass="27380">MRKILGGVRRADERFSMISPGDKIAVGLSGGKDSMLLLYALTLYQKYAKTDYELLAVTVDLGFGNYATDVMQQYTDGLGVPLTIIKTQISDIVFNIRKEKNPCALCAKMRKGALYETAEKLGCNKAAFAHHGDDVVQTLLMSLMYEGRMNTFSPKSYLSRRDITLIRPFVFLRETDIISAVRRLDIPIAKNPCPIDFSTKREQAKEIIRYLGTLNPQAADNMLGAIRNTQTYNLWDKDFDNLT</sequence>
<feature type="domain" description="tRNA(Ile)-lysidine/2-thiocytidine synthase N-terminal" evidence="2">
    <location>
        <begin position="23"/>
        <end position="188"/>
    </location>
</feature>
<dbReference type="CDD" id="cd24138">
    <property type="entry name" value="TtcA-like"/>
    <property type="match status" value="1"/>
</dbReference>
<dbReference type="Gene3D" id="3.40.50.620">
    <property type="entry name" value="HUPs"/>
    <property type="match status" value="1"/>
</dbReference>
<organism evidence="3 4">
    <name type="scientific">Christensenella hongkongensis</name>
    <dbReference type="NCBI Taxonomy" id="270498"/>
    <lineage>
        <taxon>Bacteria</taxon>
        <taxon>Bacillati</taxon>
        <taxon>Bacillota</taxon>
        <taxon>Clostridia</taxon>
        <taxon>Christensenellales</taxon>
        <taxon>Christensenellaceae</taxon>
        <taxon>Christensenella</taxon>
    </lineage>
</organism>
<dbReference type="PANTHER" id="PTHR43686">
    <property type="entry name" value="SULFURTRANSFERASE-RELATED"/>
    <property type="match status" value="1"/>
</dbReference>
<dbReference type="AlphaFoldDB" id="A0A0M2ND55"/>
<dbReference type="Pfam" id="PF01171">
    <property type="entry name" value="ATP_bind_3"/>
    <property type="match status" value="1"/>
</dbReference>
<keyword evidence="4" id="KW-1185">Reference proteome</keyword>
<dbReference type="EMBL" id="LAYJ01000112">
    <property type="protein sequence ID" value="KKI50138.1"/>
    <property type="molecule type" value="Genomic_DNA"/>
</dbReference>
<accession>A0A0M2ND55</accession>
<dbReference type="RefSeq" id="WP_046444029.1">
    <property type="nucleotide sequence ID" value="NZ_LAYJ01000112.1"/>
</dbReference>
<dbReference type="GO" id="GO:0016740">
    <property type="term" value="F:transferase activity"/>
    <property type="evidence" value="ECO:0007669"/>
    <property type="project" value="UniProtKB-KW"/>
</dbReference>
<dbReference type="STRING" id="270498.CHK_2201"/>
<dbReference type="GO" id="GO:0008033">
    <property type="term" value="P:tRNA processing"/>
    <property type="evidence" value="ECO:0007669"/>
    <property type="project" value="InterPro"/>
</dbReference>
<dbReference type="InterPro" id="IPR011063">
    <property type="entry name" value="TilS/TtcA_N"/>
</dbReference>
<evidence type="ECO:0000313" key="3">
    <source>
        <dbReference type="EMBL" id="KKI50138.1"/>
    </source>
</evidence>
<protein>
    <submittedName>
        <fullName evidence="3">tRNA(Cytosine32)-2-thiocytidine synthetase</fullName>
    </submittedName>
</protein>
<dbReference type="PATRIC" id="fig|270498.16.peg.1949"/>
<evidence type="ECO:0000256" key="1">
    <source>
        <dbReference type="ARBA" id="ARBA00022679"/>
    </source>
</evidence>
<dbReference type="InterPro" id="IPR014729">
    <property type="entry name" value="Rossmann-like_a/b/a_fold"/>
</dbReference>
<evidence type="ECO:0000259" key="2">
    <source>
        <dbReference type="Pfam" id="PF01171"/>
    </source>
</evidence>
<dbReference type="PANTHER" id="PTHR43686:SF1">
    <property type="entry name" value="AMINOTRAN_5 DOMAIN-CONTAINING PROTEIN"/>
    <property type="match status" value="1"/>
</dbReference>
<name>A0A0M2ND55_9FIRM</name>
<reference evidence="3 4" key="1">
    <citation type="submission" date="2015-04" db="EMBL/GenBank/DDBJ databases">
        <title>Draft genome sequence of bacteremic isolate Catabacter hongkongensis type strain HKU16T.</title>
        <authorList>
            <person name="Lau S.K."/>
            <person name="Teng J.L."/>
            <person name="Huang Y."/>
            <person name="Curreem S.O."/>
            <person name="Tsui S.K."/>
            <person name="Woo P.C."/>
        </authorList>
    </citation>
    <scope>NUCLEOTIDE SEQUENCE [LARGE SCALE GENOMIC DNA]</scope>
    <source>
        <strain evidence="3 4">HKU16</strain>
    </source>
</reference>
<dbReference type="SUPFAM" id="SSF52402">
    <property type="entry name" value="Adenine nucleotide alpha hydrolases-like"/>
    <property type="match status" value="1"/>
</dbReference>
<comment type="caution">
    <text evidence="3">The sequence shown here is derived from an EMBL/GenBank/DDBJ whole genome shotgun (WGS) entry which is preliminary data.</text>
</comment>
<keyword evidence="1" id="KW-0808">Transferase</keyword>
<dbReference type="PIRSF" id="PIRSF004976">
    <property type="entry name" value="ATPase_YdaO"/>
    <property type="match status" value="1"/>
</dbReference>
<gene>
    <name evidence="3" type="ORF">CHK_2201</name>
</gene>
<dbReference type="Proteomes" id="UP000034076">
    <property type="component" value="Unassembled WGS sequence"/>
</dbReference>
<proteinExistence type="predicted"/>
<dbReference type="InterPro" id="IPR035107">
    <property type="entry name" value="tRNA_thiolation_TtcA_Ctu1"/>
</dbReference>